<organism evidence="1 2">
    <name type="scientific">Humicola insolens</name>
    <name type="common">Soft-rot fungus</name>
    <dbReference type="NCBI Taxonomy" id="85995"/>
    <lineage>
        <taxon>Eukaryota</taxon>
        <taxon>Fungi</taxon>
        <taxon>Dikarya</taxon>
        <taxon>Ascomycota</taxon>
        <taxon>Pezizomycotina</taxon>
        <taxon>Sordariomycetes</taxon>
        <taxon>Sordariomycetidae</taxon>
        <taxon>Sordariales</taxon>
        <taxon>Chaetomiaceae</taxon>
        <taxon>Mycothermus</taxon>
    </lineage>
</organism>
<dbReference type="InterPro" id="IPR007815">
    <property type="entry name" value="Emycin_Estase"/>
</dbReference>
<dbReference type="EMBL" id="JAZGSY010000112">
    <property type="protein sequence ID" value="KAL1840471.1"/>
    <property type="molecule type" value="Genomic_DNA"/>
</dbReference>
<evidence type="ECO:0000313" key="1">
    <source>
        <dbReference type="EMBL" id="KAL1840471.1"/>
    </source>
</evidence>
<comment type="caution">
    <text evidence="1">The sequence shown here is derived from an EMBL/GenBank/DDBJ whole genome shotgun (WGS) entry which is preliminary data.</text>
</comment>
<name>A0ABR3VFF0_HUMIN</name>
<proteinExistence type="predicted"/>
<dbReference type="Proteomes" id="UP001583172">
    <property type="component" value="Unassembled WGS sequence"/>
</dbReference>
<dbReference type="SUPFAM" id="SSF159501">
    <property type="entry name" value="EreA/ChaN-like"/>
    <property type="match status" value="1"/>
</dbReference>
<dbReference type="InterPro" id="IPR052036">
    <property type="entry name" value="Hydrolase/PRTase-associated"/>
</dbReference>
<reference evidence="1 2" key="1">
    <citation type="journal article" date="2024" name="Commun. Biol.">
        <title>Comparative genomic analysis of thermophilic fungi reveals convergent evolutionary adaptations and gene losses.</title>
        <authorList>
            <person name="Steindorff A.S."/>
            <person name="Aguilar-Pontes M.V."/>
            <person name="Robinson A.J."/>
            <person name="Andreopoulos B."/>
            <person name="LaButti K."/>
            <person name="Kuo A."/>
            <person name="Mondo S."/>
            <person name="Riley R."/>
            <person name="Otillar R."/>
            <person name="Haridas S."/>
            <person name="Lipzen A."/>
            <person name="Grimwood J."/>
            <person name="Schmutz J."/>
            <person name="Clum A."/>
            <person name="Reid I.D."/>
            <person name="Moisan M.C."/>
            <person name="Butler G."/>
            <person name="Nguyen T.T.M."/>
            <person name="Dewar K."/>
            <person name="Conant G."/>
            <person name="Drula E."/>
            <person name="Henrissat B."/>
            <person name="Hansel C."/>
            <person name="Singer S."/>
            <person name="Hutchinson M.I."/>
            <person name="de Vries R.P."/>
            <person name="Natvig D.O."/>
            <person name="Powell A.J."/>
            <person name="Tsang A."/>
            <person name="Grigoriev I.V."/>
        </authorList>
    </citation>
    <scope>NUCLEOTIDE SEQUENCE [LARGE SCALE GENOMIC DNA]</scope>
    <source>
        <strain evidence="1 2">CBS 620.91</strain>
    </source>
</reference>
<dbReference type="CDD" id="cd14728">
    <property type="entry name" value="Ere-like"/>
    <property type="match status" value="1"/>
</dbReference>
<dbReference type="Gene3D" id="3.30.1870.10">
    <property type="entry name" value="EreA-like, domain 2"/>
    <property type="match status" value="1"/>
</dbReference>
<gene>
    <name evidence="1" type="ORF">VTJ49DRAFT_468</name>
</gene>
<dbReference type="PANTHER" id="PTHR31299:SF0">
    <property type="entry name" value="ESTERASE, PUTATIVE (AFU_ORTHOLOGUE AFUA_1G05850)-RELATED"/>
    <property type="match status" value="1"/>
</dbReference>
<dbReference type="PANTHER" id="PTHR31299">
    <property type="entry name" value="ESTERASE, PUTATIVE (AFU_ORTHOLOGUE AFUA_1G05850)-RELATED"/>
    <property type="match status" value="1"/>
</dbReference>
<protein>
    <recommendedName>
        <fullName evidence="3">Erythromycin esterase</fullName>
    </recommendedName>
</protein>
<evidence type="ECO:0000313" key="2">
    <source>
        <dbReference type="Proteomes" id="UP001583172"/>
    </source>
</evidence>
<sequence>MAPPTDLQSDPGVRLLRENVTPFPPLSDSESQRRLGDFVSNLIAGDDVRVVLIGDGSHGTSEFYEARAIMTRRLIEHHGFNIVAVEADWPDAEAVDRYVRHRPGPGPRASIDPASEAKRLGREPAFMRFPTWMWRNQEVQHFTEWLRKYNHGRDPKAPDAVGFYGLDLYSLGPSMHAVLEYLEHVDKDMAEQVHKRYRHLMLWADSPHDYGIEALSGGFRDCEKDVKRVLHDLLSRKAKYAAWDHDGEEFHSCEQNARVVQDAEQYYKVMYHGRDESWNLRDRHMFDCLSRIIQHRSTKHNPAGIPGRAVVWAHNSHSGDARATSMGWAREELNIGQLCREAFGNSAVRLVGCCTHGGTVAAARRWDGDMQVMRVRPGLPGSYEEMMHAAVNGSQGGDGRYKNFVLDLREGKCDEELRKVLTKKRLERFIGVIYSPHTERQSHYSMAVLPEQFDGVVWIDETRHVGTLEVHQPHVALEYDETWPFGL</sequence>
<keyword evidence="2" id="KW-1185">Reference proteome</keyword>
<evidence type="ECO:0008006" key="3">
    <source>
        <dbReference type="Google" id="ProtNLM"/>
    </source>
</evidence>
<dbReference type="Gene3D" id="3.40.1660.10">
    <property type="entry name" value="EreA-like (biosynthetic domain)"/>
    <property type="match status" value="1"/>
</dbReference>
<dbReference type="PIRSF" id="PIRSF036794">
    <property type="entry name" value="UCP_erythr_ester"/>
    <property type="match status" value="1"/>
</dbReference>
<dbReference type="InterPro" id="IPR014622">
    <property type="entry name" value="UCP036794_erythomycin"/>
</dbReference>
<dbReference type="Pfam" id="PF05139">
    <property type="entry name" value="Erythro_esteras"/>
    <property type="match status" value="1"/>
</dbReference>
<accession>A0ABR3VFF0</accession>